<evidence type="ECO:0000313" key="2">
    <source>
        <dbReference type="EMBL" id="QHU02902.1"/>
    </source>
</evidence>
<keyword evidence="1" id="KW-1133">Transmembrane helix</keyword>
<feature type="transmembrane region" description="Helical" evidence="1">
    <location>
        <begin position="12"/>
        <end position="31"/>
    </location>
</feature>
<accession>A0A6C0JB67</accession>
<name>A0A6C0JB67_9ZZZZ</name>
<dbReference type="Pfam" id="PF19059">
    <property type="entry name" value="DUF5755"/>
    <property type="match status" value="1"/>
</dbReference>
<dbReference type="EMBL" id="MN740367">
    <property type="protein sequence ID" value="QHU02902.1"/>
    <property type="molecule type" value="Genomic_DNA"/>
</dbReference>
<keyword evidence="1" id="KW-0812">Transmembrane</keyword>
<evidence type="ECO:0000256" key="1">
    <source>
        <dbReference type="SAM" id="Phobius"/>
    </source>
</evidence>
<dbReference type="InterPro" id="IPR043929">
    <property type="entry name" value="DUF5755"/>
</dbReference>
<proteinExistence type="predicted"/>
<sequence>MPKKCPPGVICIENVTILVIFIILAGLLLFINSRFNGVQQNNERIIIKERKTNNTSLFNILPKMPFSYSNIPNDVLMNPYQPPLKDDRIFRRDMSDPRGVPINVPTRTVDSVYRQVGILTRSGGPEMILPLMGKPLYSSRDKWNYYTMSNENSMVKLPITYKNKSCTNEYGCDSLYNGDMVYVEGYNDTFKVTVYDNQVMRYIPYL</sequence>
<reference evidence="2" key="1">
    <citation type="journal article" date="2020" name="Nature">
        <title>Giant virus diversity and host interactions through global metagenomics.</title>
        <authorList>
            <person name="Schulz F."/>
            <person name="Roux S."/>
            <person name="Paez-Espino D."/>
            <person name="Jungbluth S."/>
            <person name="Walsh D.A."/>
            <person name="Denef V.J."/>
            <person name="McMahon K.D."/>
            <person name="Konstantinidis K.T."/>
            <person name="Eloe-Fadrosh E.A."/>
            <person name="Kyrpides N.C."/>
            <person name="Woyke T."/>
        </authorList>
    </citation>
    <scope>NUCLEOTIDE SEQUENCE</scope>
    <source>
        <strain evidence="2">GVMAG-M-3300025890-48</strain>
    </source>
</reference>
<protein>
    <submittedName>
        <fullName evidence="2">Uncharacterized protein</fullName>
    </submittedName>
</protein>
<dbReference type="AlphaFoldDB" id="A0A6C0JB67"/>
<organism evidence="2">
    <name type="scientific">viral metagenome</name>
    <dbReference type="NCBI Taxonomy" id="1070528"/>
    <lineage>
        <taxon>unclassified sequences</taxon>
        <taxon>metagenomes</taxon>
        <taxon>organismal metagenomes</taxon>
    </lineage>
</organism>
<keyword evidence="1" id="KW-0472">Membrane</keyword>